<keyword evidence="7 8" id="KW-0472">Membrane</keyword>
<keyword evidence="4 8" id="KW-0812">Transmembrane</keyword>
<protein>
    <submittedName>
        <fullName evidence="9">Exosortase A</fullName>
        <ecNumber evidence="9">3.4.22.-</ecNumber>
    </submittedName>
</protein>
<evidence type="ECO:0000256" key="3">
    <source>
        <dbReference type="ARBA" id="ARBA00022670"/>
    </source>
</evidence>
<dbReference type="EC" id="3.4.22.-" evidence="9"/>
<dbReference type="GO" id="GO:0005886">
    <property type="term" value="C:plasma membrane"/>
    <property type="evidence" value="ECO:0007669"/>
    <property type="project" value="UniProtKB-SubCell"/>
</dbReference>
<evidence type="ECO:0000256" key="2">
    <source>
        <dbReference type="ARBA" id="ARBA00022475"/>
    </source>
</evidence>
<sequence>MPPEATTPQSSWRQEGVLDHVPENWRGPLGLFALSFLGLGVVTAREWGEMFHQWWNIDTYSHILLVPLILIWLVWLRTDELQKITPKPWAPGLLLIAAGLGLWLVGRLTDINLFAHAGAVGAVQGAVVATLGLRASIALALPLAFATFLVPFGDELIPALQMVTAEIAIALTHLSGIPAVVDGIYIETPVGLFIVAEACSGVKFLIAMITLAVLVCFTRFDSWRRRIAFLAASIIIPIIANGIRAWGTIYIAQSQGVEFAAGFDHIFYGWIFFAIVVVVLIAGAWRYFEREPDDHGWTADEIQTWPWLDKAEQSNTSVSAAAGAIAAMALAAAMIAAIVDPMAIS</sequence>
<evidence type="ECO:0000256" key="4">
    <source>
        <dbReference type="ARBA" id="ARBA00022692"/>
    </source>
</evidence>
<dbReference type="NCBIfam" id="TIGR04178">
    <property type="entry name" value="exo_archaeo"/>
    <property type="match status" value="1"/>
</dbReference>
<proteinExistence type="predicted"/>
<keyword evidence="6 8" id="KW-1133">Transmembrane helix</keyword>
<evidence type="ECO:0000256" key="8">
    <source>
        <dbReference type="SAM" id="Phobius"/>
    </source>
</evidence>
<evidence type="ECO:0000256" key="1">
    <source>
        <dbReference type="ARBA" id="ARBA00004651"/>
    </source>
</evidence>
<feature type="transmembrane region" description="Helical" evidence="8">
    <location>
        <begin position="192"/>
        <end position="215"/>
    </location>
</feature>
<keyword evidence="3" id="KW-0645">Protease</keyword>
<feature type="transmembrane region" description="Helical" evidence="8">
    <location>
        <begin position="318"/>
        <end position="339"/>
    </location>
</feature>
<comment type="subcellular location">
    <subcellularLocation>
        <location evidence="1">Cell membrane</location>
        <topology evidence="1">Multi-pass membrane protein</topology>
    </subcellularLocation>
</comment>
<accession>A0A9X1JN80</accession>
<dbReference type="InterPro" id="IPR019127">
    <property type="entry name" value="Exosortase"/>
</dbReference>
<dbReference type="InterPro" id="IPR013426">
    <property type="entry name" value="EpsH-like"/>
</dbReference>
<evidence type="ECO:0000313" key="10">
    <source>
        <dbReference type="Proteomes" id="UP001138681"/>
    </source>
</evidence>
<dbReference type="GO" id="GO:0006508">
    <property type="term" value="P:proteolysis"/>
    <property type="evidence" value="ECO:0007669"/>
    <property type="project" value="UniProtKB-KW"/>
</dbReference>
<dbReference type="NCBIfam" id="TIGR03109">
    <property type="entry name" value="exosort_XrtA"/>
    <property type="match status" value="1"/>
</dbReference>
<feature type="transmembrane region" description="Helical" evidence="8">
    <location>
        <begin position="267"/>
        <end position="288"/>
    </location>
</feature>
<dbReference type="AlphaFoldDB" id="A0A9X1JN80"/>
<dbReference type="GO" id="GO:0008233">
    <property type="term" value="F:peptidase activity"/>
    <property type="evidence" value="ECO:0007669"/>
    <property type="project" value="UniProtKB-KW"/>
</dbReference>
<gene>
    <name evidence="9" type="primary">xrtA</name>
    <name evidence="9" type="ORF">KCG46_11450</name>
</gene>
<dbReference type="InterPro" id="IPR017540">
    <property type="entry name" value="Exosortase-1"/>
</dbReference>
<dbReference type="EMBL" id="JAGSPC010000003">
    <property type="protein sequence ID" value="MBV7260184.1"/>
    <property type="molecule type" value="Genomic_DNA"/>
</dbReference>
<dbReference type="Pfam" id="PF09721">
    <property type="entry name" value="Exosortase_EpsH"/>
    <property type="match status" value="1"/>
</dbReference>
<keyword evidence="5 9" id="KW-0378">Hydrolase</keyword>
<dbReference type="InterPro" id="IPR026392">
    <property type="entry name" value="Exo/Archaeosortase_dom"/>
</dbReference>
<evidence type="ECO:0000256" key="5">
    <source>
        <dbReference type="ARBA" id="ARBA00022801"/>
    </source>
</evidence>
<dbReference type="RefSeq" id="WP_218405572.1">
    <property type="nucleotide sequence ID" value="NZ_JAGSPC010000003.1"/>
</dbReference>
<comment type="caution">
    <text evidence="9">The sequence shown here is derived from an EMBL/GenBank/DDBJ whole genome shotgun (WGS) entry which is preliminary data.</text>
</comment>
<evidence type="ECO:0000313" key="9">
    <source>
        <dbReference type="EMBL" id="MBV7260184.1"/>
    </source>
</evidence>
<dbReference type="Proteomes" id="UP001138681">
    <property type="component" value="Unassembled WGS sequence"/>
</dbReference>
<evidence type="ECO:0000256" key="7">
    <source>
        <dbReference type="ARBA" id="ARBA00023136"/>
    </source>
</evidence>
<keyword evidence="10" id="KW-1185">Reference proteome</keyword>
<reference evidence="9" key="1">
    <citation type="submission" date="2021-04" db="EMBL/GenBank/DDBJ databases">
        <authorList>
            <person name="Pira H."/>
            <person name="Risdian C."/>
            <person name="Wink J."/>
        </authorList>
    </citation>
    <scope>NUCLEOTIDE SEQUENCE</scope>
    <source>
        <strain evidence="9">WH158</strain>
    </source>
</reference>
<feature type="transmembrane region" description="Helical" evidence="8">
    <location>
        <begin position="165"/>
        <end position="186"/>
    </location>
</feature>
<feature type="transmembrane region" description="Helical" evidence="8">
    <location>
        <begin position="88"/>
        <end position="106"/>
    </location>
</feature>
<feature type="transmembrane region" description="Helical" evidence="8">
    <location>
        <begin position="227"/>
        <end position="247"/>
    </location>
</feature>
<organism evidence="9 10">
    <name type="scientific">Erythrobacter crassostreae</name>
    <dbReference type="NCBI Taxonomy" id="2828328"/>
    <lineage>
        <taxon>Bacteria</taxon>
        <taxon>Pseudomonadati</taxon>
        <taxon>Pseudomonadota</taxon>
        <taxon>Alphaproteobacteria</taxon>
        <taxon>Sphingomonadales</taxon>
        <taxon>Erythrobacteraceae</taxon>
        <taxon>Erythrobacter/Porphyrobacter group</taxon>
        <taxon>Erythrobacter</taxon>
    </lineage>
</organism>
<dbReference type="NCBIfam" id="TIGR02602">
    <property type="entry name" value="8TM_EpsH"/>
    <property type="match status" value="1"/>
</dbReference>
<feature type="transmembrane region" description="Helical" evidence="8">
    <location>
        <begin position="137"/>
        <end position="153"/>
    </location>
</feature>
<name>A0A9X1JN80_9SPHN</name>
<keyword evidence="2" id="KW-1003">Cell membrane</keyword>
<evidence type="ECO:0000256" key="6">
    <source>
        <dbReference type="ARBA" id="ARBA00022989"/>
    </source>
</evidence>
<feature type="transmembrane region" description="Helical" evidence="8">
    <location>
        <begin position="59"/>
        <end position="76"/>
    </location>
</feature>